<dbReference type="EMBL" id="MU005957">
    <property type="protein sequence ID" value="KAF2864491.1"/>
    <property type="molecule type" value="Genomic_DNA"/>
</dbReference>
<name>A0A6A7CAD5_9PEZI</name>
<sequence>MVDTRSKSSDVGDKAKPKHKAEKETKKGTKADTGERMRNPTEAAAATARSSDSDMTPEKPVRERLKKATIDTPARDKTLTPDAAGTGKENQRVQRQHTRKRSREISSAVDKWELKKTKPDTEADAVAGTLMEAPDASPTVKRSRIHSSTAEGGAEDDGEDNSGDYGEKKTEDDEGDKAEDGGEAVGKKSNETEEAKQTAQPKDAAETEAEVKSKDTSKSKDAGGSENVLEPKDAKPEEAAEPKEAESKEPKEPKDADPKGVEPKDAEPKDSKPKDAAEAKDADSEESTKPKDTKSNDTKLRETKPEAKQTSADAFARSGFSALAKSSTSGFGALGQQASSIPAFGSAAAANTTPSTGSSNGIFGGALGAKSSFGGALGAKSSFGNASFGASFGASPFAAVGGSNTTPLTSFASPSAASPWKSTSTVKPLGATASPAAGKPDNEKADDNEDNETDRKGTDSGDKQDARFNPLNATETGEEGEETIFTCRAKLYAFVKPDTEQQKQESTNGGKAEWRERGVGTLRLNMTYPPEEEDKVDDAKEEGEKDPTEEKQSETEEKPSQENQPSKTTARFVLRADGSHRLVLNTPIKKELMYGTPSGGKPQGGSFFLMGTLDASTGKLEMLQLKMKPDFAEQLYNLVRQVQTEL</sequence>
<evidence type="ECO:0000256" key="1">
    <source>
        <dbReference type="ARBA" id="ARBA00004123"/>
    </source>
</evidence>
<dbReference type="Gene3D" id="2.30.29.30">
    <property type="entry name" value="Pleckstrin-homology domain (PH domain)/Phosphotyrosine-binding domain (PTB)"/>
    <property type="match status" value="1"/>
</dbReference>
<feature type="compositionally biased region" description="Basic and acidic residues" evidence="3">
    <location>
        <begin position="56"/>
        <end position="79"/>
    </location>
</feature>
<dbReference type="OrthoDB" id="185618at2759"/>
<keyword evidence="6" id="KW-1185">Reference proteome</keyword>
<proteinExistence type="predicted"/>
<accession>A0A6A7CAD5</accession>
<feature type="compositionally biased region" description="Basic and acidic residues" evidence="3">
    <location>
        <begin position="185"/>
        <end position="196"/>
    </location>
</feature>
<gene>
    <name evidence="5" type="ORF">K470DRAFT_261363</name>
</gene>
<dbReference type="SMART" id="SM00160">
    <property type="entry name" value="RanBD"/>
    <property type="match status" value="1"/>
</dbReference>
<dbReference type="PROSITE" id="PS50196">
    <property type="entry name" value="RANBD1"/>
    <property type="match status" value="1"/>
</dbReference>
<feature type="compositionally biased region" description="Basic and acidic residues" evidence="3">
    <location>
        <begin position="453"/>
        <end position="466"/>
    </location>
</feature>
<reference evidence="5" key="1">
    <citation type="journal article" date="2020" name="Stud. Mycol.">
        <title>101 Dothideomycetes genomes: a test case for predicting lifestyles and emergence of pathogens.</title>
        <authorList>
            <person name="Haridas S."/>
            <person name="Albert R."/>
            <person name="Binder M."/>
            <person name="Bloem J."/>
            <person name="Labutti K."/>
            <person name="Salamov A."/>
            <person name="Andreopoulos B."/>
            <person name="Baker S."/>
            <person name="Barry K."/>
            <person name="Bills G."/>
            <person name="Bluhm B."/>
            <person name="Cannon C."/>
            <person name="Castanera R."/>
            <person name="Culley D."/>
            <person name="Daum C."/>
            <person name="Ezra D."/>
            <person name="Gonzalez J."/>
            <person name="Henrissat B."/>
            <person name="Kuo A."/>
            <person name="Liang C."/>
            <person name="Lipzen A."/>
            <person name="Lutzoni F."/>
            <person name="Magnuson J."/>
            <person name="Mondo S."/>
            <person name="Nolan M."/>
            <person name="Ohm R."/>
            <person name="Pangilinan J."/>
            <person name="Park H.-J."/>
            <person name="Ramirez L."/>
            <person name="Alfaro M."/>
            <person name="Sun H."/>
            <person name="Tritt A."/>
            <person name="Yoshinaga Y."/>
            <person name="Zwiers L.-H."/>
            <person name="Turgeon B."/>
            <person name="Goodwin S."/>
            <person name="Spatafora J."/>
            <person name="Crous P."/>
            <person name="Grigoriev I."/>
        </authorList>
    </citation>
    <scope>NUCLEOTIDE SEQUENCE</scope>
    <source>
        <strain evidence="5">CBS 480.64</strain>
    </source>
</reference>
<feature type="compositionally biased region" description="Basic and acidic residues" evidence="3">
    <location>
        <begin position="110"/>
        <end position="121"/>
    </location>
</feature>
<dbReference type="InterPro" id="IPR045255">
    <property type="entry name" value="RanBP1-like"/>
</dbReference>
<organism evidence="5 6">
    <name type="scientific">Piedraia hortae CBS 480.64</name>
    <dbReference type="NCBI Taxonomy" id="1314780"/>
    <lineage>
        <taxon>Eukaryota</taxon>
        <taxon>Fungi</taxon>
        <taxon>Dikarya</taxon>
        <taxon>Ascomycota</taxon>
        <taxon>Pezizomycotina</taxon>
        <taxon>Dothideomycetes</taxon>
        <taxon>Dothideomycetidae</taxon>
        <taxon>Capnodiales</taxon>
        <taxon>Piedraiaceae</taxon>
        <taxon>Piedraia</taxon>
    </lineage>
</organism>
<feature type="region of interest" description="Disordered" evidence="3">
    <location>
        <begin position="494"/>
        <end position="570"/>
    </location>
</feature>
<dbReference type="SUPFAM" id="SSF50729">
    <property type="entry name" value="PH domain-like"/>
    <property type="match status" value="1"/>
</dbReference>
<comment type="subcellular location">
    <subcellularLocation>
        <location evidence="1">Nucleus</location>
    </subcellularLocation>
</comment>
<evidence type="ECO:0000256" key="3">
    <source>
        <dbReference type="SAM" id="MobiDB-lite"/>
    </source>
</evidence>
<feature type="compositionally biased region" description="Basic and acidic residues" evidence="3">
    <location>
        <begin position="203"/>
        <end position="307"/>
    </location>
</feature>
<feature type="compositionally biased region" description="Polar residues" evidence="3">
    <location>
        <begin position="404"/>
        <end position="426"/>
    </location>
</feature>
<feature type="region of interest" description="Disordered" evidence="3">
    <location>
        <begin position="403"/>
        <end position="481"/>
    </location>
</feature>
<dbReference type="GO" id="GO:0005634">
    <property type="term" value="C:nucleus"/>
    <property type="evidence" value="ECO:0007669"/>
    <property type="project" value="UniProtKB-SubCell"/>
</dbReference>
<dbReference type="AlphaFoldDB" id="A0A6A7CAD5"/>
<feature type="compositionally biased region" description="Acidic residues" evidence="3">
    <location>
        <begin position="530"/>
        <end position="541"/>
    </location>
</feature>
<feature type="domain" description="RanBD1" evidence="4">
    <location>
        <begin position="475"/>
        <end position="628"/>
    </location>
</feature>
<dbReference type="InterPro" id="IPR011993">
    <property type="entry name" value="PH-like_dom_sf"/>
</dbReference>
<feature type="region of interest" description="Disordered" evidence="3">
    <location>
        <begin position="1"/>
        <end position="313"/>
    </location>
</feature>
<evidence type="ECO:0000313" key="5">
    <source>
        <dbReference type="EMBL" id="KAF2864491.1"/>
    </source>
</evidence>
<feature type="compositionally biased region" description="Acidic residues" evidence="3">
    <location>
        <begin position="153"/>
        <end position="162"/>
    </location>
</feature>
<feature type="compositionally biased region" description="Basic and acidic residues" evidence="3">
    <location>
        <begin position="542"/>
        <end position="560"/>
    </location>
</feature>
<evidence type="ECO:0000259" key="4">
    <source>
        <dbReference type="PROSITE" id="PS50196"/>
    </source>
</evidence>
<protein>
    <recommendedName>
        <fullName evidence="4">RanBD1 domain-containing protein</fullName>
    </recommendedName>
</protein>
<dbReference type="PANTHER" id="PTHR23138:SF142">
    <property type="entry name" value="RAN-BINDING PROTEIN 3B-RELATED"/>
    <property type="match status" value="1"/>
</dbReference>
<dbReference type="InterPro" id="IPR000156">
    <property type="entry name" value="Ran_bind_dom"/>
</dbReference>
<dbReference type="PANTHER" id="PTHR23138">
    <property type="entry name" value="RAN BINDING PROTEIN"/>
    <property type="match status" value="1"/>
</dbReference>
<feature type="compositionally biased region" description="Basic and acidic residues" evidence="3">
    <location>
        <begin position="1"/>
        <end position="39"/>
    </location>
</feature>
<evidence type="ECO:0000313" key="6">
    <source>
        <dbReference type="Proteomes" id="UP000799421"/>
    </source>
</evidence>
<dbReference type="Proteomes" id="UP000799421">
    <property type="component" value="Unassembled WGS sequence"/>
</dbReference>
<keyword evidence="2" id="KW-0539">Nucleus</keyword>
<evidence type="ECO:0000256" key="2">
    <source>
        <dbReference type="ARBA" id="ARBA00023242"/>
    </source>
</evidence>